<sequence>MGTGRITSLEALEALFPLVDEDISAVARDEAMAAETAEIDALIEEAEREWIAAERIETFRVSRDLTDQRSARRLRRRDETTLLRSLTVRLDSVGPEYGEAA</sequence>
<protein>
    <recommendedName>
        <fullName evidence="3">HNH endonuclease</fullName>
    </recommendedName>
</protein>
<evidence type="ECO:0008006" key="3">
    <source>
        <dbReference type="Google" id="ProtNLM"/>
    </source>
</evidence>
<proteinExistence type="predicted"/>
<organism evidence="1 2">
    <name type="scientific">Amycolatopsis cynarae</name>
    <dbReference type="NCBI Taxonomy" id="2995223"/>
    <lineage>
        <taxon>Bacteria</taxon>
        <taxon>Bacillati</taxon>
        <taxon>Actinomycetota</taxon>
        <taxon>Actinomycetes</taxon>
        <taxon>Pseudonocardiales</taxon>
        <taxon>Pseudonocardiaceae</taxon>
        <taxon>Amycolatopsis</taxon>
    </lineage>
</organism>
<reference evidence="1" key="1">
    <citation type="submission" date="2022-11" db="EMBL/GenBank/DDBJ databases">
        <authorList>
            <person name="Mo P."/>
        </authorList>
    </citation>
    <scope>NUCLEOTIDE SEQUENCE</scope>
    <source>
        <strain evidence="1">HUAS 11-8</strain>
    </source>
</reference>
<dbReference type="RefSeq" id="WP_268755743.1">
    <property type="nucleotide sequence ID" value="NZ_CP113836.1"/>
</dbReference>
<dbReference type="EMBL" id="CP113836">
    <property type="protein sequence ID" value="WAL65594.1"/>
    <property type="molecule type" value="Genomic_DNA"/>
</dbReference>
<evidence type="ECO:0000313" key="2">
    <source>
        <dbReference type="Proteomes" id="UP001163203"/>
    </source>
</evidence>
<gene>
    <name evidence="1" type="ORF">ORV05_32725</name>
</gene>
<accession>A0ABY7B0U9</accession>
<keyword evidence="2" id="KW-1185">Reference proteome</keyword>
<name>A0ABY7B0U9_9PSEU</name>
<dbReference type="Proteomes" id="UP001163203">
    <property type="component" value="Chromosome"/>
</dbReference>
<evidence type="ECO:0000313" key="1">
    <source>
        <dbReference type="EMBL" id="WAL65594.1"/>
    </source>
</evidence>